<evidence type="ECO:0000256" key="1">
    <source>
        <dbReference type="ARBA" id="ARBA00004141"/>
    </source>
</evidence>
<feature type="transmembrane region" description="Helical" evidence="7">
    <location>
        <begin position="319"/>
        <end position="338"/>
    </location>
</feature>
<evidence type="ECO:0000313" key="8">
    <source>
        <dbReference type="EMBL" id="SJZ74038.1"/>
    </source>
</evidence>
<evidence type="ECO:0000256" key="3">
    <source>
        <dbReference type="ARBA" id="ARBA00022692"/>
    </source>
</evidence>
<dbReference type="STRING" id="142842.SAMN02745118_01684"/>
<dbReference type="SUPFAM" id="SSF161070">
    <property type="entry name" value="SNF-like"/>
    <property type="match status" value="1"/>
</dbReference>
<proteinExistence type="inferred from homology"/>
<feature type="transmembrane region" description="Helical" evidence="7">
    <location>
        <begin position="44"/>
        <end position="66"/>
    </location>
</feature>
<evidence type="ECO:0000313" key="9">
    <source>
        <dbReference type="Proteomes" id="UP000190625"/>
    </source>
</evidence>
<feature type="transmembrane region" description="Helical" evidence="7">
    <location>
        <begin position="177"/>
        <end position="201"/>
    </location>
</feature>
<dbReference type="GO" id="GO:0015293">
    <property type="term" value="F:symporter activity"/>
    <property type="evidence" value="ECO:0007669"/>
    <property type="project" value="UniProtKB-KW"/>
</dbReference>
<organism evidence="8 9">
    <name type="scientific">Selenihalanaerobacter shriftii</name>
    <dbReference type="NCBI Taxonomy" id="142842"/>
    <lineage>
        <taxon>Bacteria</taxon>
        <taxon>Bacillati</taxon>
        <taxon>Bacillota</taxon>
        <taxon>Clostridia</taxon>
        <taxon>Halanaerobiales</taxon>
        <taxon>Halobacteroidaceae</taxon>
        <taxon>Selenihalanaerobacter</taxon>
    </lineage>
</organism>
<dbReference type="PANTHER" id="PTHR11616">
    <property type="entry name" value="SODIUM/CHLORIDE DEPENDENT TRANSPORTER"/>
    <property type="match status" value="1"/>
</dbReference>
<dbReference type="PANTHER" id="PTHR11616:SF240">
    <property type="entry name" value="BLOATED TUBULES, ISOFORM B-RELATED"/>
    <property type="match status" value="1"/>
</dbReference>
<evidence type="ECO:0000256" key="2">
    <source>
        <dbReference type="ARBA" id="ARBA00022448"/>
    </source>
</evidence>
<keyword evidence="9" id="KW-1185">Reference proteome</keyword>
<feature type="transmembrane region" description="Helical" evidence="7">
    <location>
        <begin position="430"/>
        <end position="448"/>
    </location>
</feature>
<gene>
    <name evidence="8" type="ORF">SAMN02745118_01684</name>
</gene>
<evidence type="ECO:0000256" key="6">
    <source>
        <dbReference type="RuleBase" id="RU003732"/>
    </source>
</evidence>
<dbReference type="Pfam" id="PF00209">
    <property type="entry name" value="SNF"/>
    <property type="match status" value="2"/>
</dbReference>
<accession>A0A1T4N579</accession>
<protein>
    <recommendedName>
        <fullName evidence="6">Transporter</fullName>
    </recommendedName>
</protein>
<name>A0A1T4N579_9FIRM</name>
<keyword evidence="2 6" id="KW-0813">Transport</keyword>
<comment type="similarity">
    <text evidence="6">Belongs to the sodium:neurotransmitter symporter (SNF) (TC 2.A.22) family.</text>
</comment>
<feature type="transmembrane region" description="Helical" evidence="7">
    <location>
        <begin position="359"/>
        <end position="383"/>
    </location>
</feature>
<dbReference type="InterPro" id="IPR037272">
    <property type="entry name" value="SNS_sf"/>
</dbReference>
<dbReference type="RefSeq" id="WP_078810150.1">
    <property type="nucleotide sequence ID" value="NZ_FUWM01000013.1"/>
</dbReference>
<comment type="subcellular location">
    <subcellularLocation>
        <location evidence="1">Membrane</location>
        <topology evidence="1">Multi-pass membrane protein</topology>
    </subcellularLocation>
</comment>
<evidence type="ECO:0000256" key="5">
    <source>
        <dbReference type="ARBA" id="ARBA00023136"/>
    </source>
</evidence>
<keyword evidence="3 6" id="KW-0812">Transmembrane</keyword>
<dbReference type="NCBIfam" id="NF037979">
    <property type="entry name" value="Na_transp"/>
    <property type="match status" value="1"/>
</dbReference>
<feature type="transmembrane region" description="Helical" evidence="7">
    <location>
        <begin position="257"/>
        <end position="282"/>
    </location>
</feature>
<dbReference type="EMBL" id="FUWM01000013">
    <property type="protein sequence ID" value="SJZ74038.1"/>
    <property type="molecule type" value="Genomic_DNA"/>
</dbReference>
<dbReference type="PRINTS" id="PR00176">
    <property type="entry name" value="NANEUSMPORT"/>
</dbReference>
<feature type="transmembrane region" description="Helical" evidence="7">
    <location>
        <begin position="389"/>
        <end position="410"/>
    </location>
</feature>
<evidence type="ECO:0000256" key="7">
    <source>
        <dbReference type="SAM" id="Phobius"/>
    </source>
</evidence>
<feature type="transmembrane region" description="Helical" evidence="7">
    <location>
        <begin position="87"/>
        <end position="110"/>
    </location>
</feature>
<feature type="transmembrane region" description="Helical" evidence="7">
    <location>
        <begin position="221"/>
        <end position="245"/>
    </location>
</feature>
<reference evidence="9" key="1">
    <citation type="submission" date="2017-02" db="EMBL/GenBank/DDBJ databases">
        <authorList>
            <person name="Varghese N."/>
            <person name="Submissions S."/>
        </authorList>
    </citation>
    <scope>NUCLEOTIDE SEQUENCE [LARGE SCALE GENOMIC DNA]</scope>
    <source>
        <strain evidence="9">ATCC BAA-73</strain>
    </source>
</reference>
<evidence type="ECO:0000256" key="4">
    <source>
        <dbReference type="ARBA" id="ARBA00022989"/>
    </source>
</evidence>
<keyword evidence="6" id="KW-0769">Symport</keyword>
<feature type="transmembrane region" description="Helical" evidence="7">
    <location>
        <begin position="468"/>
        <end position="486"/>
    </location>
</feature>
<dbReference type="PROSITE" id="PS00610">
    <property type="entry name" value="NA_NEUROTRAN_SYMP_1"/>
    <property type="match status" value="1"/>
</dbReference>
<sequence>MEKKRGQWNTRSAFVLAAIGSAAGLGNAWRFPYTAYANGGGAFLIPYFVALFTAGIPLIILEYAVGHKTQQGAPGAFKKIKETWEGLGWWAVLISFVIMSYYGAIMAWIWKYLAGSFSVAWKSGVADYFYKEVLHLSSGPGELGGFSIPVLIGIVITWAFIYYILRNGVTGVGKVVMFTVPVPVILLIVLAIRAVTLPGAIEGLTYYLQPDFSVLTDPQVWLAAYGQVFFSLSLGFGIMIAYASYLPEDSDITNNALITTFANCGISFLSGFGIFGTLGYMAQAKGVAVSEVVDAGVGLAFVTYPEAISLLPGGPVAQTIFALVFFLILLTLGIDSAFSITESVIAGFDDKWPGKKKKVIQLVCLSGLGAGLLFATKGGLYWLDIIDHFVNGFGLAVVGLFECIIIGWVYGPKNLREYINPISEIKIGAWWDIMIKYITPLILIWSVVNSVIQEFSKPYGDYPQWALNVGWGVAIGAVVLGFAVFAKMKGTEETVEQEGINA</sequence>
<keyword evidence="5 7" id="KW-0472">Membrane</keyword>
<dbReference type="GO" id="GO:0035725">
    <property type="term" value="P:sodium ion transmembrane transport"/>
    <property type="evidence" value="ECO:0007669"/>
    <property type="project" value="TreeGrafter"/>
</dbReference>
<dbReference type="Proteomes" id="UP000190625">
    <property type="component" value="Unassembled WGS sequence"/>
</dbReference>
<dbReference type="CDD" id="cd10334">
    <property type="entry name" value="SLC6sbd_u1"/>
    <property type="match status" value="1"/>
</dbReference>
<dbReference type="GO" id="GO:0005886">
    <property type="term" value="C:plasma membrane"/>
    <property type="evidence" value="ECO:0007669"/>
    <property type="project" value="TreeGrafter"/>
</dbReference>
<dbReference type="InterPro" id="IPR000175">
    <property type="entry name" value="Na/ntran_symport"/>
</dbReference>
<dbReference type="PROSITE" id="PS50267">
    <property type="entry name" value="NA_NEUROTRAN_SYMP_3"/>
    <property type="match status" value="1"/>
</dbReference>
<dbReference type="OrthoDB" id="9762833at2"/>
<dbReference type="AlphaFoldDB" id="A0A1T4N579"/>
<keyword evidence="4 7" id="KW-1133">Transmembrane helix</keyword>
<feature type="transmembrane region" description="Helical" evidence="7">
    <location>
        <begin position="146"/>
        <end position="165"/>
    </location>
</feature>